<evidence type="ECO:0000313" key="4">
    <source>
        <dbReference type="Proteomes" id="UP000789405"/>
    </source>
</evidence>
<dbReference type="InterPro" id="IPR055561">
    <property type="entry name" value="DUF7137"/>
</dbReference>
<dbReference type="OrthoDB" id="2435509at2759"/>
<dbReference type="EMBL" id="CAJVPY010000365">
    <property type="protein sequence ID" value="CAG8468387.1"/>
    <property type="molecule type" value="Genomic_DNA"/>
</dbReference>
<feature type="compositionally biased region" description="Low complexity" evidence="1">
    <location>
        <begin position="33"/>
        <end position="64"/>
    </location>
</feature>
<sequence>MDSGRCLKSLDRLWRINTVHFLCQDPQAPPQPQTSQPATPATPSTPAPTTNTTQNPAASNTTQNPAASNSTQIPAASNSTPAQIPAIASRPIIIFTDHPLYGKIGFNVTFTWKYDGQFDFLTKSLVAVAVYNSSTNKNWTIDSNMSTTATSATWVTSTIVNPSLIAGPYMFAIYNGSDYYSGGPVAPLAQIAFTMYQPGETPTYVGPSIGSSINIPTLITSGISLLTILFTYIQYNGQLIL</sequence>
<gene>
    <name evidence="3" type="ORF">DERYTH_LOCUS1337</name>
</gene>
<comment type="caution">
    <text evidence="3">The sequence shown here is derived from an EMBL/GenBank/DDBJ whole genome shotgun (WGS) entry which is preliminary data.</text>
</comment>
<reference evidence="3" key="1">
    <citation type="submission" date="2021-06" db="EMBL/GenBank/DDBJ databases">
        <authorList>
            <person name="Kallberg Y."/>
            <person name="Tangrot J."/>
            <person name="Rosling A."/>
        </authorList>
    </citation>
    <scope>NUCLEOTIDE SEQUENCE</scope>
    <source>
        <strain evidence="3">MA453B</strain>
    </source>
</reference>
<dbReference type="Proteomes" id="UP000789405">
    <property type="component" value="Unassembled WGS sequence"/>
</dbReference>
<feature type="region of interest" description="Disordered" evidence="1">
    <location>
        <begin position="24"/>
        <end position="78"/>
    </location>
</feature>
<feature type="compositionally biased region" description="Polar residues" evidence="1">
    <location>
        <begin position="65"/>
        <end position="78"/>
    </location>
</feature>
<keyword evidence="4" id="KW-1185">Reference proteome</keyword>
<accession>A0A9N8VW29</accession>
<organism evidence="3 4">
    <name type="scientific">Dentiscutata erythropus</name>
    <dbReference type="NCBI Taxonomy" id="1348616"/>
    <lineage>
        <taxon>Eukaryota</taxon>
        <taxon>Fungi</taxon>
        <taxon>Fungi incertae sedis</taxon>
        <taxon>Mucoromycota</taxon>
        <taxon>Glomeromycotina</taxon>
        <taxon>Glomeromycetes</taxon>
        <taxon>Diversisporales</taxon>
        <taxon>Gigasporaceae</taxon>
        <taxon>Dentiscutata</taxon>
    </lineage>
</organism>
<dbReference type="AlphaFoldDB" id="A0A9N8VW29"/>
<evidence type="ECO:0000259" key="2">
    <source>
        <dbReference type="Pfam" id="PF23585"/>
    </source>
</evidence>
<name>A0A9N8VW29_9GLOM</name>
<feature type="domain" description="DUF7137" evidence="2">
    <location>
        <begin position="99"/>
        <end position="200"/>
    </location>
</feature>
<evidence type="ECO:0000256" key="1">
    <source>
        <dbReference type="SAM" id="MobiDB-lite"/>
    </source>
</evidence>
<proteinExistence type="predicted"/>
<protein>
    <submittedName>
        <fullName evidence="3">19201_t:CDS:1</fullName>
    </submittedName>
</protein>
<evidence type="ECO:0000313" key="3">
    <source>
        <dbReference type="EMBL" id="CAG8468387.1"/>
    </source>
</evidence>
<dbReference type="Pfam" id="PF23585">
    <property type="entry name" value="DUF7137"/>
    <property type="match status" value="1"/>
</dbReference>